<accession>A0A229UJD8</accession>
<sequence length="187" mass="21247">MNIIRPATPEDAAATVPLILDAIQDIGYQLTGAATHEEAVERLTYFFTREGNRLSYEHVLVKVLDRQIAGMILCYHGQHAKAIDQPLLDRLHELLPDREAVLDQEADEDEYYIDALAVSPQWKGRGIGTELISAAEQAARQQCYCKIALNVEQSNTRAQALYQRLGYETDKHRTIHGKRYDHMVKML</sequence>
<evidence type="ECO:0000256" key="1">
    <source>
        <dbReference type="ARBA" id="ARBA00022679"/>
    </source>
</evidence>
<dbReference type="RefSeq" id="WP_094017620.1">
    <property type="nucleotide sequence ID" value="NZ_NMQW01000043.1"/>
</dbReference>
<evidence type="ECO:0000256" key="2">
    <source>
        <dbReference type="ARBA" id="ARBA00023315"/>
    </source>
</evidence>
<reference evidence="4 5" key="1">
    <citation type="submission" date="2017-07" db="EMBL/GenBank/DDBJ databases">
        <title>Genome sequencing and assembly of Paenibacillus rigui.</title>
        <authorList>
            <person name="Mayilraj S."/>
        </authorList>
    </citation>
    <scope>NUCLEOTIDE SEQUENCE [LARGE SCALE GENOMIC DNA]</scope>
    <source>
        <strain evidence="4 5">JCM 16352</strain>
    </source>
</reference>
<dbReference type="InterPro" id="IPR050832">
    <property type="entry name" value="Bact_Acetyltransf"/>
</dbReference>
<evidence type="ECO:0000313" key="4">
    <source>
        <dbReference type="EMBL" id="OXM83578.1"/>
    </source>
</evidence>
<evidence type="ECO:0000313" key="5">
    <source>
        <dbReference type="Proteomes" id="UP000215509"/>
    </source>
</evidence>
<comment type="caution">
    <text evidence="4">The sequence shown here is derived from an EMBL/GenBank/DDBJ whole genome shotgun (WGS) entry which is preliminary data.</text>
</comment>
<dbReference type="PANTHER" id="PTHR43877:SF1">
    <property type="entry name" value="ACETYLTRANSFERASE"/>
    <property type="match status" value="1"/>
</dbReference>
<keyword evidence="5" id="KW-1185">Reference proteome</keyword>
<keyword evidence="1 4" id="KW-0808">Transferase</keyword>
<gene>
    <name evidence="4" type="ORF">CF651_25060</name>
</gene>
<dbReference type="Gene3D" id="3.40.630.30">
    <property type="match status" value="1"/>
</dbReference>
<feature type="domain" description="N-acetyltransferase" evidence="3">
    <location>
        <begin position="2"/>
        <end position="187"/>
    </location>
</feature>
<protein>
    <submittedName>
        <fullName evidence="4">GNAT family N-acetyltransferase</fullName>
    </submittedName>
</protein>
<dbReference type="PANTHER" id="PTHR43877">
    <property type="entry name" value="AMINOALKYLPHOSPHONATE N-ACETYLTRANSFERASE-RELATED-RELATED"/>
    <property type="match status" value="1"/>
</dbReference>
<keyword evidence="2" id="KW-0012">Acyltransferase</keyword>
<dbReference type="AlphaFoldDB" id="A0A229UJD8"/>
<organism evidence="4 5">
    <name type="scientific">Paenibacillus rigui</name>
    <dbReference type="NCBI Taxonomy" id="554312"/>
    <lineage>
        <taxon>Bacteria</taxon>
        <taxon>Bacillati</taxon>
        <taxon>Bacillota</taxon>
        <taxon>Bacilli</taxon>
        <taxon>Bacillales</taxon>
        <taxon>Paenibacillaceae</taxon>
        <taxon>Paenibacillus</taxon>
    </lineage>
</organism>
<dbReference type="Pfam" id="PF00583">
    <property type="entry name" value="Acetyltransf_1"/>
    <property type="match status" value="1"/>
</dbReference>
<dbReference type="InterPro" id="IPR016181">
    <property type="entry name" value="Acyl_CoA_acyltransferase"/>
</dbReference>
<name>A0A229UJD8_9BACL</name>
<dbReference type="GO" id="GO:0016747">
    <property type="term" value="F:acyltransferase activity, transferring groups other than amino-acyl groups"/>
    <property type="evidence" value="ECO:0007669"/>
    <property type="project" value="InterPro"/>
</dbReference>
<dbReference type="CDD" id="cd04301">
    <property type="entry name" value="NAT_SF"/>
    <property type="match status" value="1"/>
</dbReference>
<dbReference type="OrthoDB" id="5319888at2"/>
<evidence type="ECO:0000259" key="3">
    <source>
        <dbReference type="PROSITE" id="PS51186"/>
    </source>
</evidence>
<dbReference type="InterPro" id="IPR000182">
    <property type="entry name" value="GNAT_dom"/>
</dbReference>
<proteinExistence type="predicted"/>
<dbReference type="PROSITE" id="PS51186">
    <property type="entry name" value="GNAT"/>
    <property type="match status" value="1"/>
</dbReference>
<dbReference type="EMBL" id="NMQW01000043">
    <property type="protein sequence ID" value="OXM83578.1"/>
    <property type="molecule type" value="Genomic_DNA"/>
</dbReference>
<dbReference type="SUPFAM" id="SSF55729">
    <property type="entry name" value="Acyl-CoA N-acyltransferases (Nat)"/>
    <property type="match status" value="1"/>
</dbReference>
<dbReference type="Proteomes" id="UP000215509">
    <property type="component" value="Unassembled WGS sequence"/>
</dbReference>